<dbReference type="PRINTS" id="PR00625">
    <property type="entry name" value="JDOMAIN"/>
</dbReference>
<evidence type="ECO:0000256" key="3">
    <source>
        <dbReference type="ARBA" id="ARBA00022771"/>
    </source>
</evidence>
<dbReference type="NCBIfam" id="NF008035">
    <property type="entry name" value="PRK10767.1"/>
    <property type="match status" value="1"/>
</dbReference>
<keyword evidence="5 6" id="KW-0143">Chaperone</keyword>
<dbReference type="PROSITE" id="PS50076">
    <property type="entry name" value="DNAJ_2"/>
    <property type="match status" value="1"/>
</dbReference>
<keyword evidence="4 6" id="KW-0862">Zinc</keyword>
<dbReference type="SUPFAM" id="SSF46565">
    <property type="entry name" value="Chaperone J-domain"/>
    <property type="match status" value="1"/>
</dbReference>
<dbReference type="NCBIfam" id="TIGR02349">
    <property type="entry name" value="DnaJ_bact"/>
    <property type="match status" value="1"/>
</dbReference>
<dbReference type="Pfam" id="PF00226">
    <property type="entry name" value="DnaJ"/>
    <property type="match status" value="1"/>
</dbReference>
<dbReference type="InterPro" id="IPR018253">
    <property type="entry name" value="DnaJ_domain_CS"/>
</dbReference>
<keyword evidence="3 6" id="KW-0863">Zinc-finger</keyword>
<dbReference type="AlphaFoldDB" id="A0A520KYT9"/>
<dbReference type="HAMAP" id="MF_01152">
    <property type="entry name" value="DnaJ"/>
    <property type="match status" value="1"/>
</dbReference>
<keyword evidence="1 6" id="KW-0479">Metal-binding</keyword>
<dbReference type="PANTHER" id="PTHR43096">
    <property type="entry name" value="DNAJ HOMOLOG 1, MITOCHONDRIAL-RELATED"/>
    <property type="match status" value="1"/>
</dbReference>
<comment type="cofactor">
    <cofactor evidence="6">
        <name>Zn(2+)</name>
        <dbReference type="ChEBI" id="CHEBI:29105"/>
    </cofactor>
    <text evidence="6">Binds 2 Zn(2+) ions per monomer.</text>
</comment>
<comment type="similarity">
    <text evidence="6">Belongs to the DnaJ family.</text>
</comment>
<feature type="zinc finger region" description="CR-type" evidence="7">
    <location>
        <begin position="146"/>
        <end position="228"/>
    </location>
</feature>
<dbReference type="FunFam" id="2.60.260.20:FF:000005">
    <property type="entry name" value="Chaperone protein dnaJ 1, mitochondrial"/>
    <property type="match status" value="1"/>
</dbReference>
<dbReference type="InterPro" id="IPR036869">
    <property type="entry name" value="J_dom_sf"/>
</dbReference>
<dbReference type="InterPro" id="IPR012724">
    <property type="entry name" value="DnaJ"/>
</dbReference>
<feature type="binding site" evidence="6">
    <location>
        <position position="216"/>
    </location>
    <ligand>
        <name>Zn(2+)</name>
        <dbReference type="ChEBI" id="CHEBI:29105"/>
        <label>1</label>
    </ligand>
</feature>
<dbReference type="FunFam" id="2.10.230.10:FF:000002">
    <property type="entry name" value="Molecular chaperone DnaJ"/>
    <property type="match status" value="1"/>
</dbReference>
<dbReference type="GO" id="GO:0009408">
    <property type="term" value="P:response to heat"/>
    <property type="evidence" value="ECO:0007669"/>
    <property type="project" value="InterPro"/>
</dbReference>
<dbReference type="CDD" id="cd06257">
    <property type="entry name" value="DnaJ"/>
    <property type="match status" value="1"/>
</dbReference>
<dbReference type="GO" id="GO:0006260">
    <property type="term" value="P:DNA replication"/>
    <property type="evidence" value="ECO:0007669"/>
    <property type="project" value="UniProtKB-KW"/>
</dbReference>
<accession>A0A520KYT9</accession>
<keyword evidence="6" id="KW-0346">Stress response</keyword>
<evidence type="ECO:0000256" key="6">
    <source>
        <dbReference type="HAMAP-Rule" id="MF_01152"/>
    </source>
</evidence>
<dbReference type="PROSITE" id="PS00636">
    <property type="entry name" value="DNAJ_1"/>
    <property type="match status" value="1"/>
</dbReference>
<dbReference type="CDD" id="cd10747">
    <property type="entry name" value="DnaJ_C"/>
    <property type="match status" value="1"/>
</dbReference>
<name>A0A520KYT9_9EURY</name>
<dbReference type="InterPro" id="IPR001305">
    <property type="entry name" value="HSP_DnaJ_Cys-rich_dom"/>
</dbReference>
<feature type="binding site" evidence="6">
    <location>
        <position position="162"/>
    </location>
    <ligand>
        <name>Zn(2+)</name>
        <dbReference type="ChEBI" id="CHEBI:29105"/>
        <label>1</label>
    </ligand>
</feature>
<proteinExistence type="inferred from homology"/>
<dbReference type="InterPro" id="IPR001623">
    <property type="entry name" value="DnaJ_domain"/>
</dbReference>
<dbReference type="FunFam" id="1.10.287.110:FF:000034">
    <property type="entry name" value="Chaperone protein DnaJ"/>
    <property type="match status" value="1"/>
</dbReference>
<comment type="subcellular location">
    <subcellularLocation>
        <location evidence="6">Cytoplasm</location>
    </subcellularLocation>
</comment>
<comment type="caution">
    <text evidence="10">The sequence shown here is derived from an EMBL/GenBank/DDBJ whole genome shotgun (WGS) entry which is preliminary data.</text>
</comment>
<dbReference type="Pfam" id="PF00684">
    <property type="entry name" value="DnaJ_CXXCXGXG"/>
    <property type="match status" value="1"/>
</dbReference>
<evidence type="ECO:0000256" key="5">
    <source>
        <dbReference type="ARBA" id="ARBA00023186"/>
    </source>
</evidence>
<comment type="subunit">
    <text evidence="6">Homodimer.</text>
</comment>
<dbReference type="GO" id="GO:0008270">
    <property type="term" value="F:zinc ion binding"/>
    <property type="evidence" value="ECO:0007669"/>
    <property type="project" value="UniProtKB-UniRule"/>
</dbReference>
<evidence type="ECO:0000256" key="4">
    <source>
        <dbReference type="ARBA" id="ARBA00022833"/>
    </source>
</evidence>
<dbReference type="Gene3D" id="6.20.20.10">
    <property type="match status" value="2"/>
</dbReference>
<dbReference type="InterPro" id="IPR008971">
    <property type="entry name" value="HSP40/DnaJ_pept-bd"/>
</dbReference>
<feature type="domain" description="CR-type" evidence="9">
    <location>
        <begin position="146"/>
        <end position="228"/>
    </location>
</feature>
<dbReference type="CDD" id="cd10719">
    <property type="entry name" value="DnaJ_zf"/>
    <property type="match status" value="1"/>
</dbReference>
<dbReference type="PROSITE" id="PS51188">
    <property type="entry name" value="ZF_CR"/>
    <property type="match status" value="1"/>
</dbReference>
<evidence type="ECO:0000313" key="10">
    <source>
        <dbReference type="EMBL" id="RZN73498.1"/>
    </source>
</evidence>
<evidence type="ECO:0000256" key="2">
    <source>
        <dbReference type="ARBA" id="ARBA00022737"/>
    </source>
</evidence>
<dbReference type="InterPro" id="IPR002939">
    <property type="entry name" value="DnaJ_C"/>
</dbReference>
<keyword evidence="2 6" id="KW-0677">Repeat</keyword>
<feature type="domain" description="J" evidence="8">
    <location>
        <begin position="4"/>
        <end position="68"/>
    </location>
</feature>
<evidence type="ECO:0000256" key="7">
    <source>
        <dbReference type="PROSITE-ProRule" id="PRU00546"/>
    </source>
</evidence>
<dbReference type="Gene3D" id="2.60.260.20">
    <property type="entry name" value="Urease metallochaperone UreE, N-terminal domain"/>
    <property type="match status" value="2"/>
</dbReference>
<comment type="function">
    <text evidence="6">Participates actively in the response to hyperosmotic and heat shock by preventing the aggregation of stress-denatured proteins and by disaggregating proteins, also in an autonomous, DnaK-independent fashion. Unfolded proteins bind initially to DnaJ; upon interaction with the DnaJ-bound protein, DnaK hydrolyzes its bound ATP, resulting in the formation of a stable complex. GrpE releases ADP from DnaK; ATP binding to DnaK triggers the release of the substrate protein, thus completing the reaction cycle. Several rounds of ATP-dependent interactions between DnaJ, DnaK and GrpE are required for fully efficient folding. Also involved, together with DnaK and GrpE, in the DNA replication of plasmids through activation of initiation proteins.</text>
</comment>
<dbReference type="GO" id="GO:0005524">
    <property type="term" value="F:ATP binding"/>
    <property type="evidence" value="ECO:0007669"/>
    <property type="project" value="InterPro"/>
</dbReference>
<sequence>MAEDYYETLDVSKDASKEEIKKAYRKLAMKHHPDINKNPDAEEKFKEISEAYAVLSDDTKRKQYDMFGEAGISGYSTEDIFRGVNFDDIFGDLGLGNIFENFFNFGFSNGRGSFFNRGFSNRSERARRGADIRYDLKISLKDAAFGINKEINVRKYGICPECNGRRSKAGSSPEKCPRCDGRGQIQNVRRTAFGQFMNITTCPDCGGEGVVIKDPCPRCGGTGRTIQEKRMKVKIPPGVEDGSRLRIVGEGEYGDIPGDLYVVIYIKEDDLFRRDGDDILCDLPVSFGQLVLGDEVEVPTLDGREAEMKIPPGTQTHTTFLLKRQGIPHLHGYGRGDQKVKVKVTIPKKLNERQKELVREFDSIGQNKKKGVFGKIFG</sequence>
<evidence type="ECO:0000259" key="8">
    <source>
        <dbReference type="PROSITE" id="PS50076"/>
    </source>
</evidence>
<keyword evidence="6" id="KW-0235">DNA replication</keyword>
<dbReference type="Gene3D" id="1.10.287.110">
    <property type="entry name" value="DnaJ domain"/>
    <property type="match status" value="1"/>
</dbReference>
<dbReference type="EMBL" id="RXIL01000009">
    <property type="protein sequence ID" value="RZN73498.1"/>
    <property type="molecule type" value="Genomic_DNA"/>
</dbReference>
<comment type="caution">
    <text evidence="6">Lacks conserved residue(s) required for the propagation of feature annotation.</text>
</comment>
<comment type="domain">
    <text evidence="6">The J domain is necessary and sufficient to stimulate DnaK ATPase activity. Zinc center 1 plays an important role in the autonomous, DnaK-independent chaperone activity of DnaJ. Zinc center 2 is essential for interaction with DnaK and for DnaJ activity.</text>
</comment>
<feature type="binding site" evidence="6">
    <location>
        <position position="179"/>
    </location>
    <ligand>
        <name>Zn(2+)</name>
        <dbReference type="ChEBI" id="CHEBI:29105"/>
        <label>2</label>
    </ligand>
</feature>
<evidence type="ECO:0000256" key="1">
    <source>
        <dbReference type="ARBA" id="ARBA00022723"/>
    </source>
</evidence>
<dbReference type="GO" id="GO:0042026">
    <property type="term" value="P:protein refolding"/>
    <property type="evidence" value="ECO:0007669"/>
    <property type="project" value="TreeGrafter"/>
</dbReference>
<dbReference type="Proteomes" id="UP000320766">
    <property type="component" value="Unassembled WGS sequence"/>
</dbReference>
<keyword evidence="6" id="KW-0963">Cytoplasm</keyword>
<feature type="binding site" evidence="6">
    <location>
        <position position="219"/>
    </location>
    <ligand>
        <name>Zn(2+)</name>
        <dbReference type="ChEBI" id="CHEBI:29105"/>
        <label>1</label>
    </ligand>
</feature>
<protein>
    <recommendedName>
        <fullName evidence="6">Chaperone protein DnaJ</fullName>
    </recommendedName>
</protein>
<dbReference type="GO" id="GO:0051082">
    <property type="term" value="F:unfolded protein binding"/>
    <property type="evidence" value="ECO:0007669"/>
    <property type="project" value="UniProtKB-UniRule"/>
</dbReference>
<dbReference type="GO" id="GO:0005737">
    <property type="term" value="C:cytoplasm"/>
    <property type="evidence" value="ECO:0007669"/>
    <property type="project" value="UniProtKB-SubCell"/>
</dbReference>
<dbReference type="PANTHER" id="PTHR43096:SF52">
    <property type="entry name" value="DNAJ HOMOLOG 1, MITOCHONDRIAL-RELATED"/>
    <property type="match status" value="1"/>
</dbReference>
<dbReference type="SMART" id="SM00271">
    <property type="entry name" value="DnaJ"/>
    <property type="match status" value="1"/>
</dbReference>
<feature type="binding site" evidence="6">
    <location>
        <position position="176"/>
    </location>
    <ligand>
        <name>Zn(2+)</name>
        <dbReference type="ChEBI" id="CHEBI:29105"/>
        <label>2</label>
    </ligand>
</feature>
<dbReference type="Pfam" id="PF01556">
    <property type="entry name" value="DnaJ_C"/>
    <property type="match status" value="1"/>
</dbReference>
<organism evidence="10 11">
    <name type="scientific">Candidatus Methanolliviera hydrocarbonicum</name>
    <dbReference type="NCBI Taxonomy" id="2491085"/>
    <lineage>
        <taxon>Archaea</taxon>
        <taxon>Methanobacteriati</taxon>
        <taxon>Methanobacteriota</taxon>
        <taxon>Candidatus Methanoliparia</taxon>
        <taxon>Candidatus Methanoliparales</taxon>
        <taxon>Candidatus Methanollivieraceae</taxon>
        <taxon>Candidatus Methanolliviera</taxon>
    </lineage>
</organism>
<gene>
    <name evidence="6 10" type="primary">dnaJ</name>
    <name evidence="10" type="ORF">EF807_00640</name>
</gene>
<feature type="binding site" evidence="6">
    <location>
        <position position="159"/>
    </location>
    <ligand>
        <name>Zn(2+)</name>
        <dbReference type="ChEBI" id="CHEBI:29105"/>
        <label>1</label>
    </ligand>
</feature>
<dbReference type="GO" id="GO:0031072">
    <property type="term" value="F:heat shock protein binding"/>
    <property type="evidence" value="ECO:0007669"/>
    <property type="project" value="InterPro"/>
</dbReference>
<dbReference type="SUPFAM" id="SSF49493">
    <property type="entry name" value="HSP40/DnaJ peptide-binding domain"/>
    <property type="match status" value="2"/>
</dbReference>
<dbReference type="InterPro" id="IPR036410">
    <property type="entry name" value="HSP_DnaJ_Cys-rich_dom_sf"/>
</dbReference>
<dbReference type="SUPFAM" id="SSF57938">
    <property type="entry name" value="DnaJ/Hsp40 cysteine-rich domain"/>
    <property type="match status" value="1"/>
</dbReference>
<reference evidence="10 11" key="1">
    <citation type="journal article" date="2019" name="Nat. Microbiol.">
        <title>Wide diversity of methane and short-chain alkane metabolisms in uncultured archaea.</title>
        <authorList>
            <person name="Borrel G."/>
            <person name="Adam P.S."/>
            <person name="McKay L.J."/>
            <person name="Chen L.X."/>
            <person name="Sierra-Garcia I.N."/>
            <person name="Sieber C.M."/>
            <person name="Letourneur Q."/>
            <person name="Ghozlane A."/>
            <person name="Andersen G.L."/>
            <person name="Li W.J."/>
            <person name="Hallam S.J."/>
            <person name="Muyzer G."/>
            <person name="de Oliveira V.M."/>
            <person name="Inskeep W.P."/>
            <person name="Banfield J.F."/>
            <person name="Gribaldo S."/>
        </authorList>
    </citation>
    <scope>NUCLEOTIDE SEQUENCE [LARGE SCALE GENOMIC DNA]</scope>
    <source>
        <strain evidence="10">NM1b</strain>
    </source>
</reference>
<evidence type="ECO:0000313" key="11">
    <source>
        <dbReference type="Proteomes" id="UP000320766"/>
    </source>
</evidence>
<feature type="binding site" evidence="6">
    <location>
        <position position="205"/>
    </location>
    <ligand>
        <name>Zn(2+)</name>
        <dbReference type="ChEBI" id="CHEBI:29105"/>
        <label>2</label>
    </ligand>
</feature>
<feature type="binding site" evidence="6">
    <location>
        <position position="202"/>
    </location>
    <ligand>
        <name>Zn(2+)</name>
        <dbReference type="ChEBI" id="CHEBI:29105"/>
        <label>2</label>
    </ligand>
</feature>
<evidence type="ECO:0000259" key="9">
    <source>
        <dbReference type="PROSITE" id="PS51188"/>
    </source>
</evidence>